<dbReference type="EMBL" id="JAEAOA010001885">
    <property type="protein sequence ID" value="KAK3591979.1"/>
    <property type="molecule type" value="Genomic_DNA"/>
</dbReference>
<dbReference type="Gene3D" id="2.70.130.10">
    <property type="entry name" value="Mannose-6-phosphate receptor binding domain"/>
    <property type="match status" value="1"/>
</dbReference>
<name>A0AAE0SHU5_9BIVA</name>
<evidence type="ECO:0008006" key="10">
    <source>
        <dbReference type="Google" id="ProtNLM"/>
    </source>
</evidence>
<evidence type="ECO:0000256" key="3">
    <source>
        <dbReference type="ARBA" id="ARBA00022729"/>
    </source>
</evidence>
<evidence type="ECO:0000256" key="2">
    <source>
        <dbReference type="ARBA" id="ARBA00022692"/>
    </source>
</evidence>
<sequence>MTLCSIICHVCQIRPEVPSPAYYSLGDQNSATFTTDDMGKLTLSYSAVQGGVRRTSYFTLTCDQLRDGDLFVEGEKQQQALYYMELKSTYACPKAGPTVTPTPHHGGGIEIKEGLSIGSLLCIVFFCLLAVYLAGGITIQIFVRKQSGRNIIPNFPFWSNIPGLAKDGVLSIFQRCRGSKSFNVHLYNVHRRISILYNVHHRISISTSSISTTSIIQSPSLQRPSSNVHIYNVHHPTSISTTSIIEYSCPQRPLSNVNHRRPSLQRPSSMSVSTMSIIECPSLQRPSSISVSTMSIIQCTSSMFIFTTSIIECPSQQRPLSNVHHPKSIINVHLYNIHSPTSIIKIHLNIVHHQCPSQQCPSSMYISTTSIINVHLNNVHHQCPSQ</sequence>
<dbReference type="GO" id="GO:0005802">
    <property type="term" value="C:trans-Golgi network"/>
    <property type="evidence" value="ECO:0007669"/>
    <property type="project" value="TreeGrafter"/>
</dbReference>
<dbReference type="InterPro" id="IPR009011">
    <property type="entry name" value="Man6P_isomerase_rcpt-bd_dom_sf"/>
</dbReference>
<evidence type="ECO:0000256" key="6">
    <source>
        <dbReference type="ARBA" id="ARBA00023136"/>
    </source>
</evidence>
<keyword evidence="4" id="KW-0813">Transport</keyword>
<keyword evidence="9" id="KW-1185">Reference proteome</keyword>
<evidence type="ECO:0000313" key="8">
    <source>
        <dbReference type="EMBL" id="KAK3591979.1"/>
    </source>
</evidence>
<dbReference type="GO" id="GO:0000139">
    <property type="term" value="C:Golgi membrane"/>
    <property type="evidence" value="ECO:0007669"/>
    <property type="project" value="UniProtKB-SubCell"/>
</dbReference>
<dbReference type="Pfam" id="PF09451">
    <property type="entry name" value="ATG27"/>
    <property type="match status" value="1"/>
</dbReference>
<reference evidence="8" key="2">
    <citation type="journal article" date="2021" name="Genome Biol. Evol.">
        <title>Developing a high-quality reference genome for a parasitic bivalve with doubly uniparental inheritance (Bivalvia: Unionida).</title>
        <authorList>
            <person name="Smith C.H."/>
        </authorList>
    </citation>
    <scope>NUCLEOTIDE SEQUENCE</scope>
    <source>
        <strain evidence="8">CHS0354</strain>
        <tissue evidence="8">Mantle</tissue>
    </source>
</reference>
<reference evidence="8" key="3">
    <citation type="submission" date="2023-05" db="EMBL/GenBank/DDBJ databases">
        <authorList>
            <person name="Smith C.H."/>
        </authorList>
    </citation>
    <scope>NUCLEOTIDE SEQUENCE</scope>
    <source>
        <strain evidence="8">CHS0354</strain>
        <tissue evidence="8">Mantle</tissue>
    </source>
</reference>
<dbReference type="SUPFAM" id="SSF50911">
    <property type="entry name" value="Mannose 6-phosphate receptor domain"/>
    <property type="match status" value="1"/>
</dbReference>
<dbReference type="Proteomes" id="UP001195483">
    <property type="component" value="Unassembled WGS sequence"/>
</dbReference>
<proteinExistence type="predicted"/>
<dbReference type="GO" id="GO:0015031">
    <property type="term" value="P:protein transport"/>
    <property type="evidence" value="ECO:0007669"/>
    <property type="project" value="UniProtKB-KW"/>
</dbReference>
<comment type="caution">
    <text evidence="8">The sequence shown here is derived from an EMBL/GenBank/DDBJ whole genome shotgun (WGS) entry which is preliminary data.</text>
</comment>
<keyword evidence="3" id="KW-0732">Signal</keyword>
<dbReference type="InterPro" id="IPR018939">
    <property type="entry name" value="Autophagy-rel_prot_27"/>
</dbReference>
<reference evidence="8" key="1">
    <citation type="journal article" date="2021" name="Genome Biol. Evol.">
        <title>A High-Quality Reference Genome for a Parasitic Bivalve with Doubly Uniparental Inheritance (Bivalvia: Unionida).</title>
        <authorList>
            <person name="Smith C.H."/>
        </authorList>
    </citation>
    <scope>NUCLEOTIDE SEQUENCE</scope>
    <source>
        <strain evidence="8">CHS0354</strain>
    </source>
</reference>
<evidence type="ECO:0000256" key="4">
    <source>
        <dbReference type="ARBA" id="ARBA00022927"/>
    </source>
</evidence>
<accession>A0AAE0SHU5</accession>
<dbReference type="PANTHER" id="PTHR15071:SF0">
    <property type="entry name" value="MANNOSE 6-PHOSPHATE RECEPTOR-LIKE PROTEIN 1"/>
    <property type="match status" value="1"/>
</dbReference>
<keyword evidence="4" id="KW-0653">Protein transport</keyword>
<comment type="subcellular location">
    <subcellularLocation>
        <location evidence="1">Preautophagosomal structure membrane</location>
        <topology evidence="1">Single-pass type I membrane protein</topology>
    </subcellularLocation>
</comment>
<dbReference type="GO" id="GO:0034045">
    <property type="term" value="C:phagophore assembly site membrane"/>
    <property type="evidence" value="ECO:0007669"/>
    <property type="project" value="UniProtKB-SubCell"/>
</dbReference>
<evidence type="ECO:0000256" key="7">
    <source>
        <dbReference type="SAM" id="Phobius"/>
    </source>
</evidence>
<dbReference type="PANTHER" id="PTHR15071">
    <property type="entry name" value="MANNOSE-6-PHOSPHATE RECEPTOR FAMILY MEMBER"/>
    <property type="match status" value="1"/>
</dbReference>
<evidence type="ECO:0000313" key="9">
    <source>
        <dbReference type="Proteomes" id="UP001195483"/>
    </source>
</evidence>
<keyword evidence="6 7" id="KW-0472">Membrane</keyword>
<keyword evidence="5 7" id="KW-1133">Transmembrane helix</keyword>
<dbReference type="AlphaFoldDB" id="A0AAE0SHU5"/>
<evidence type="ECO:0000256" key="1">
    <source>
        <dbReference type="ARBA" id="ARBA00004472"/>
    </source>
</evidence>
<gene>
    <name evidence="8" type="ORF">CHS0354_031486</name>
</gene>
<evidence type="ECO:0000256" key="5">
    <source>
        <dbReference type="ARBA" id="ARBA00022989"/>
    </source>
</evidence>
<protein>
    <recommendedName>
        <fullName evidence="10">Cation-dependent mannose-6-phosphate receptor</fullName>
    </recommendedName>
</protein>
<organism evidence="8 9">
    <name type="scientific">Potamilus streckersoni</name>
    <dbReference type="NCBI Taxonomy" id="2493646"/>
    <lineage>
        <taxon>Eukaryota</taxon>
        <taxon>Metazoa</taxon>
        <taxon>Spiralia</taxon>
        <taxon>Lophotrochozoa</taxon>
        <taxon>Mollusca</taxon>
        <taxon>Bivalvia</taxon>
        <taxon>Autobranchia</taxon>
        <taxon>Heteroconchia</taxon>
        <taxon>Palaeoheterodonta</taxon>
        <taxon>Unionida</taxon>
        <taxon>Unionoidea</taxon>
        <taxon>Unionidae</taxon>
        <taxon>Ambleminae</taxon>
        <taxon>Lampsilini</taxon>
        <taxon>Potamilus</taxon>
    </lineage>
</organism>
<feature type="transmembrane region" description="Helical" evidence="7">
    <location>
        <begin position="120"/>
        <end position="143"/>
    </location>
</feature>
<keyword evidence="2 7" id="KW-0812">Transmembrane</keyword>